<dbReference type="PANTHER" id="PTHR42878:SF7">
    <property type="entry name" value="SENSOR HISTIDINE KINASE GLRK"/>
    <property type="match status" value="1"/>
</dbReference>
<keyword evidence="7" id="KW-0067">ATP-binding</keyword>
<dbReference type="Pfam" id="PF02518">
    <property type="entry name" value="HATPase_c"/>
    <property type="match status" value="1"/>
</dbReference>
<dbReference type="EMBL" id="SSMQ01000007">
    <property type="protein sequence ID" value="TKD10083.1"/>
    <property type="molecule type" value="Genomic_DNA"/>
</dbReference>
<keyword evidence="3" id="KW-0597">Phosphoprotein</keyword>
<evidence type="ECO:0000256" key="1">
    <source>
        <dbReference type="ARBA" id="ARBA00000085"/>
    </source>
</evidence>
<comment type="catalytic activity">
    <reaction evidence="1">
        <text>ATP + protein L-histidine = ADP + protein N-phospho-L-histidine.</text>
        <dbReference type="EC" id="2.7.13.3"/>
    </reaction>
</comment>
<dbReference type="CDD" id="cd00082">
    <property type="entry name" value="HisKA"/>
    <property type="match status" value="1"/>
</dbReference>
<dbReference type="EC" id="2.7.13.3" evidence="2"/>
<dbReference type="InterPro" id="IPR007891">
    <property type="entry name" value="CHASE3"/>
</dbReference>
<evidence type="ECO:0000259" key="12">
    <source>
        <dbReference type="PROSITE" id="PS50109"/>
    </source>
</evidence>
<dbReference type="PROSITE" id="PS50109">
    <property type="entry name" value="HIS_KIN"/>
    <property type="match status" value="1"/>
</dbReference>
<keyword evidence="6" id="KW-0418">Kinase</keyword>
<evidence type="ECO:0000256" key="7">
    <source>
        <dbReference type="ARBA" id="ARBA00022840"/>
    </source>
</evidence>
<protein>
    <recommendedName>
        <fullName evidence="2">histidine kinase</fullName>
        <ecNumber evidence="2">2.7.13.3</ecNumber>
    </recommendedName>
</protein>
<feature type="transmembrane region" description="Helical" evidence="11">
    <location>
        <begin position="140"/>
        <end position="161"/>
    </location>
</feature>
<feature type="coiled-coil region" evidence="9">
    <location>
        <begin position="343"/>
        <end position="382"/>
    </location>
</feature>
<reference evidence="13 14" key="1">
    <citation type="submission" date="2019-04" db="EMBL/GenBank/DDBJ databases">
        <authorList>
            <person name="Li Y."/>
            <person name="Wang J."/>
        </authorList>
    </citation>
    <scope>NUCLEOTIDE SEQUENCE [LARGE SCALE GENOMIC DNA]</scope>
    <source>
        <strain evidence="13 14">DSM 14668</strain>
    </source>
</reference>
<accession>A0A4U1JFM3</accession>
<dbReference type="SUPFAM" id="SSF47384">
    <property type="entry name" value="Homodimeric domain of signal transducing histidine kinase"/>
    <property type="match status" value="1"/>
</dbReference>
<dbReference type="Gene3D" id="1.10.287.130">
    <property type="match status" value="1"/>
</dbReference>
<dbReference type="InterPro" id="IPR003594">
    <property type="entry name" value="HATPase_dom"/>
</dbReference>
<dbReference type="Gene3D" id="3.30.565.10">
    <property type="entry name" value="Histidine kinase-like ATPase, C-terminal domain"/>
    <property type="match status" value="1"/>
</dbReference>
<dbReference type="CDD" id="cd00075">
    <property type="entry name" value="HATPase"/>
    <property type="match status" value="1"/>
</dbReference>
<gene>
    <name evidence="13" type="ORF">E8A74_08665</name>
</gene>
<evidence type="ECO:0000256" key="2">
    <source>
        <dbReference type="ARBA" id="ARBA00012438"/>
    </source>
</evidence>
<dbReference type="InterPro" id="IPR004358">
    <property type="entry name" value="Sig_transdc_His_kin-like_C"/>
</dbReference>
<keyword evidence="11" id="KW-0472">Membrane</keyword>
<keyword evidence="9" id="KW-0175">Coiled coil</keyword>
<dbReference type="InterPro" id="IPR005467">
    <property type="entry name" value="His_kinase_dom"/>
</dbReference>
<dbReference type="Pfam" id="PF05227">
    <property type="entry name" value="CHASE3"/>
    <property type="match status" value="1"/>
</dbReference>
<comment type="caution">
    <text evidence="13">The sequence shown here is derived from an EMBL/GenBank/DDBJ whole genome shotgun (WGS) entry which is preliminary data.</text>
</comment>
<evidence type="ECO:0000313" key="14">
    <source>
        <dbReference type="Proteomes" id="UP000309215"/>
    </source>
</evidence>
<evidence type="ECO:0000256" key="5">
    <source>
        <dbReference type="ARBA" id="ARBA00022741"/>
    </source>
</evidence>
<dbReference type="InterPro" id="IPR050351">
    <property type="entry name" value="BphY/WalK/GraS-like"/>
</dbReference>
<keyword evidence="14" id="KW-1185">Reference proteome</keyword>
<dbReference type="OrthoDB" id="5482626at2"/>
<organism evidence="13 14">
    <name type="scientific">Polyangium fumosum</name>
    <dbReference type="NCBI Taxonomy" id="889272"/>
    <lineage>
        <taxon>Bacteria</taxon>
        <taxon>Pseudomonadati</taxon>
        <taxon>Myxococcota</taxon>
        <taxon>Polyangia</taxon>
        <taxon>Polyangiales</taxon>
        <taxon>Polyangiaceae</taxon>
        <taxon>Polyangium</taxon>
    </lineage>
</organism>
<dbReference type="GO" id="GO:0007234">
    <property type="term" value="P:osmosensory signaling via phosphorelay pathway"/>
    <property type="evidence" value="ECO:0007669"/>
    <property type="project" value="TreeGrafter"/>
</dbReference>
<dbReference type="GO" id="GO:0030295">
    <property type="term" value="F:protein kinase activator activity"/>
    <property type="evidence" value="ECO:0007669"/>
    <property type="project" value="TreeGrafter"/>
</dbReference>
<feature type="region of interest" description="Disordered" evidence="10">
    <location>
        <begin position="1"/>
        <end position="62"/>
    </location>
</feature>
<dbReference type="SMART" id="SM00387">
    <property type="entry name" value="HATPase_c"/>
    <property type="match status" value="1"/>
</dbReference>
<keyword evidence="11" id="KW-1133">Transmembrane helix</keyword>
<evidence type="ECO:0000256" key="10">
    <source>
        <dbReference type="SAM" id="MobiDB-lite"/>
    </source>
</evidence>
<name>A0A4U1JFM3_9BACT</name>
<dbReference type="InterPro" id="IPR036890">
    <property type="entry name" value="HATPase_C_sf"/>
</dbReference>
<dbReference type="GO" id="GO:0000155">
    <property type="term" value="F:phosphorelay sensor kinase activity"/>
    <property type="evidence" value="ECO:0007669"/>
    <property type="project" value="InterPro"/>
</dbReference>
<evidence type="ECO:0000256" key="3">
    <source>
        <dbReference type="ARBA" id="ARBA00022553"/>
    </source>
</evidence>
<dbReference type="PRINTS" id="PR00344">
    <property type="entry name" value="BCTRLSENSOR"/>
</dbReference>
<keyword evidence="5" id="KW-0547">Nucleotide-binding</keyword>
<evidence type="ECO:0000256" key="11">
    <source>
        <dbReference type="SAM" id="Phobius"/>
    </source>
</evidence>
<keyword evidence="11" id="KW-0812">Transmembrane</keyword>
<evidence type="ECO:0000256" key="8">
    <source>
        <dbReference type="ARBA" id="ARBA00023012"/>
    </source>
</evidence>
<sequence>MIVTHSSGHDRPHRLKKPEYHDRRFPRRCAPKAPSRRVFPRPGREGVGKGRAPAGGTGPAPRATRVAAGQLLPAASCKGAALAFLSGTFWIVHRAPTGPTRRWTMKFDPMRRTLSAANASVGEDEAERAMARRKLEQTIGAAYLVAILAALVIGGVASFALQSVIASQDRVEEIYGAELLEVEGLRAGAMEKSSQGQAYLLTGDPEMLEESYAARRAFEARLGALLARTEDPAERARLERVATAQKAHQEALARAFALHRAGGTHEDVGRVVAAEVIPKLGALEVALGDYELFVDSRLEVARDSARSAASRASRLVVIVASGAVLLAACLGVLLTRTMHRLYRAAEEQLALFAREERARAEAEEARRNLAETVERLSRVNEDLDAFAGRIAHDLRNLLTPIALVPPRLRRAEDKEATERIAASLERSVTRANAVLEGLLAFSRSSRPDGTSQMASVREVVAQVAEELAPAAAEVHAEVTVHVEDTRVACAPELLHVVVLNLLGNALKYIAGREERRVAIHAAEADGGFVELAVEDTGPGIPEGAKERIFEPFYRVPGVRAPGTGIGLATVRRIVTAHEGRIECVSALGRGTTFRVWMPCATEPTSVVAREDDERAAAAGRDLGA</sequence>
<evidence type="ECO:0000256" key="4">
    <source>
        <dbReference type="ARBA" id="ARBA00022679"/>
    </source>
</evidence>
<dbReference type="AlphaFoldDB" id="A0A4U1JFM3"/>
<feature type="compositionally biased region" description="Basic residues" evidence="10">
    <location>
        <begin position="24"/>
        <end position="39"/>
    </location>
</feature>
<dbReference type="SUPFAM" id="SSF55874">
    <property type="entry name" value="ATPase domain of HSP90 chaperone/DNA topoisomerase II/histidine kinase"/>
    <property type="match status" value="1"/>
</dbReference>
<evidence type="ECO:0000313" key="13">
    <source>
        <dbReference type="EMBL" id="TKD10083.1"/>
    </source>
</evidence>
<feature type="domain" description="Histidine kinase" evidence="12">
    <location>
        <begin position="389"/>
        <end position="601"/>
    </location>
</feature>
<dbReference type="Proteomes" id="UP000309215">
    <property type="component" value="Unassembled WGS sequence"/>
</dbReference>
<evidence type="ECO:0000256" key="6">
    <source>
        <dbReference type="ARBA" id="ARBA00022777"/>
    </source>
</evidence>
<keyword evidence="8" id="KW-0902">Two-component regulatory system</keyword>
<dbReference type="InterPro" id="IPR036097">
    <property type="entry name" value="HisK_dim/P_sf"/>
</dbReference>
<evidence type="ECO:0000256" key="9">
    <source>
        <dbReference type="SAM" id="Coils"/>
    </source>
</evidence>
<keyword evidence="4" id="KW-0808">Transferase</keyword>
<proteinExistence type="predicted"/>
<dbReference type="InterPro" id="IPR003661">
    <property type="entry name" value="HisK_dim/P_dom"/>
</dbReference>
<dbReference type="GO" id="GO:0005524">
    <property type="term" value="F:ATP binding"/>
    <property type="evidence" value="ECO:0007669"/>
    <property type="project" value="UniProtKB-KW"/>
</dbReference>
<dbReference type="SMART" id="SM00388">
    <property type="entry name" value="HisKA"/>
    <property type="match status" value="1"/>
</dbReference>
<dbReference type="PANTHER" id="PTHR42878">
    <property type="entry name" value="TWO-COMPONENT HISTIDINE KINASE"/>
    <property type="match status" value="1"/>
</dbReference>
<feature type="transmembrane region" description="Helical" evidence="11">
    <location>
        <begin position="315"/>
        <end position="334"/>
    </location>
</feature>
<dbReference type="GO" id="GO:0000156">
    <property type="term" value="F:phosphorelay response regulator activity"/>
    <property type="evidence" value="ECO:0007669"/>
    <property type="project" value="TreeGrafter"/>
</dbReference>